<dbReference type="GO" id="GO:0046961">
    <property type="term" value="F:proton-transporting ATPase activity, rotational mechanism"/>
    <property type="evidence" value="ECO:0007669"/>
    <property type="project" value="TreeGrafter"/>
</dbReference>
<dbReference type="GO" id="GO:0005886">
    <property type="term" value="C:plasma membrane"/>
    <property type="evidence" value="ECO:0007669"/>
    <property type="project" value="UniProtKB-SubCell"/>
</dbReference>
<evidence type="ECO:0000256" key="13">
    <source>
        <dbReference type="HAMAP-Rule" id="MF_01398"/>
    </source>
</evidence>
<keyword evidence="3 13" id="KW-0138">CF(0)</keyword>
<evidence type="ECO:0000256" key="7">
    <source>
        <dbReference type="ARBA" id="ARBA00023065"/>
    </source>
</evidence>
<accession>A0A916DWA9</accession>
<comment type="subunit">
    <text evidence="13">F-type ATPases have 2 components, F(1) - the catalytic core - and F(0) - the membrane proton channel. F(1) has five subunits: alpha(3), beta(3), gamma(1), delta(1), epsilon(1). F(0) has three main subunits: a(1), b(2) and c(10-14). The alpha and beta chains form an alternating ring which encloses part of the gamma chain. F(1) is attached to F(0) by a central stalk formed by the gamma and epsilon chains, while a peripheral stalk is formed by the delta and b chains.</text>
</comment>
<keyword evidence="17" id="KW-1185">Reference proteome</keyword>
<evidence type="ECO:0000256" key="2">
    <source>
        <dbReference type="ARBA" id="ARBA00022448"/>
    </source>
</evidence>
<dbReference type="GO" id="GO:0045259">
    <property type="term" value="C:proton-transporting ATP synthase complex"/>
    <property type="evidence" value="ECO:0007669"/>
    <property type="project" value="UniProtKB-KW"/>
</dbReference>
<evidence type="ECO:0000256" key="5">
    <source>
        <dbReference type="ARBA" id="ARBA00022781"/>
    </source>
</evidence>
<evidence type="ECO:0000256" key="11">
    <source>
        <dbReference type="ARBA" id="ARBA00025614"/>
    </source>
</evidence>
<feature type="coiled-coil region" evidence="15">
    <location>
        <begin position="57"/>
        <end position="136"/>
    </location>
</feature>
<dbReference type="GO" id="GO:0012505">
    <property type="term" value="C:endomembrane system"/>
    <property type="evidence" value="ECO:0007669"/>
    <property type="project" value="UniProtKB-SubCell"/>
</dbReference>
<evidence type="ECO:0000313" key="17">
    <source>
        <dbReference type="Proteomes" id="UP001060919"/>
    </source>
</evidence>
<dbReference type="GO" id="GO:0046933">
    <property type="term" value="F:proton-transporting ATP synthase activity, rotational mechanism"/>
    <property type="evidence" value="ECO:0007669"/>
    <property type="project" value="UniProtKB-UniRule"/>
</dbReference>
<evidence type="ECO:0000256" key="3">
    <source>
        <dbReference type="ARBA" id="ARBA00022547"/>
    </source>
</evidence>
<keyword evidence="13" id="KW-1003">Cell membrane</keyword>
<comment type="function">
    <text evidence="11">Component of the F(0) channel, it forms part of the peripheral stalk, linking F(1) to F(0). The b'-subunit is a diverged and duplicated form of b found in plants and photosynthetic bacteria.</text>
</comment>
<keyword evidence="5 13" id="KW-0375">Hydrogen ion transport</keyword>
<dbReference type="AlphaFoldDB" id="A0A916DWA9"/>
<reference evidence="16" key="1">
    <citation type="submission" date="2022-09" db="EMBL/GenBank/DDBJ databases">
        <title>Aureispira anguillicida sp. nov., isolated from Leptocephalus of Japanese eel Anguilla japonica.</title>
        <authorList>
            <person name="Yuasa K."/>
            <person name="Mekata T."/>
            <person name="Ikunari K."/>
        </authorList>
    </citation>
    <scope>NUCLEOTIDE SEQUENCE</scope>
    <source>
        <strain evidence="16">EL160426</strain>
    </source>
</reference>
<dbReference type="HAMAP" id="MF_01398">
    <property type="entry name" value="ATP_synth_b_bprime"/>
    <property type="match status" value="1"/>
</dbReference>
<keyword evidence="4 13" id="KW-0812">Transmembrane</keyword>
<comment type="function">
    <text evidence="10 13">F(1)F(0) ATP synthase produces ATP from ADP in the presence of a proton or sodium gradient. F-type ATPases consist of two structural domains, F(1) containing the extramembraneous catalytic core and F(0) containing the membrane proton channel, linked together by a central stalk and a peripheral stalk. During catalysis, ATP synthesis in the catalytic domain of F(1) is coupled via a rotary mechanism of the central stalk subunits to proton translocation.</text>
</comment>
<keyword evidence="7 13" id="KW-0406">Ion transport</keyword>
<evidence type="ECO:0000256" key="9">
    <source>
        <dbReference type="ARBA" id="ARBA00023310"/>
    </source>
</evidence>
<evidence type="ECO:0000256" key="6">
    <source>
        <dbReference type="ARBA" id="ARBA00022989"/>
    </source>
</evidence>
<dbReference type="Pfam" id="PF00430">
    <property type="entry name" value="ATP-synt_B"/>
    <property type="match status" value="1"/>
</dbReference>
<protein>
    <recommendedName>
        <fullName evidence="13">ATP synthase subunit b</fullName>
    </recommendedName>
    <alternativeName>
        <fullName evidence="13">ATP synthase F(0) sector subunit b</fullName>
    </alternativeName>
    <alternativeName>
        <fullName evidence="13">ATPase subunit I</fullName>
    </alternativeName>
    <alternativeName>
        <fullName evidence="13">F-type ATPase subunit b</fullName>
        <shortName evidence="13">F-ATPase subunit b</shortName>
    </alternativeName>
</protein>
<dbReference type="KEGG" id="aup:AsAng_0060600"/>
<dbReference type="CDD" id="cd06503">
    <property type="entry name" value="ATP-synt_Fo_b"/>
    <property type="match status" value="1"/>
</dbReference>
<evidence type="ECO:0000256" key="14">
    <source>
        <dbReference type="RuleBase" id="RU003848"/>
    </source>
</evidence>
<comment type="similarity">
    <text evidence="1 13 14">Belongs to the ATPase B chain family.</text>
</comment>
<evidence type="ECO:0000256" key="10">
    <source>
        <dbReference type="ARBA" id="ARBA00025198"/>
    </source>
</evidence>
<dbReference type="PANTHER" id="PTHR33445:SF1">
    <property type="entry name" value="ATP SYNTHASE SUBUNIT B"/>
    <property type="match status" value="1"/>
</dbReference>
<evidence type="ECO:0000256" key="4">
    <source>
        <dbReference type="ARBA" id="ARBA00022692"/>
    </source>
</evidence>
<keyword evidence="9 13" id="KW-0066">ATP synthesis</keyword>
<evidence type="ECO:0000256" key="8">
    <source>
        <dbReference type="ARBA" id="ARBA00023136"/>
    </source>
</evidence>
<keyword evidence="15" id="KW-0175">Coiled coil</keyword>
<dbReference type="EMBL" id="AP026867">
    <property type="protein sequence ID" value="BDS15276.1"/>
    <property type="molecule type" value="Genomic_DNA"/>
</dbReference>
<keyword evidence="8 13" id="KW-0472">Membrane</keyword>
<sequence>MIFLSSGFPVLNPSVGLLFWTALIFILVWLFLSKFFKNIAQALEDRENFIDGSLAKAKEADAALEGMEAKKMALIKEAEKKGLEIISEAEAIKKNKIAEGEARGKEREKNILEAAEQDKKNRMKELEINIQNQIGQSSIDIARKLLGRELEGNHEAFVQSQIASLKKQEVVA</sequence>
<keyword evidence="6 13" id="KW-1133">Transmembrane helix</keyword>
<keyword evidence="2 13" id="KW-0813">Transport</keyword>
<evidence type="ECO:0000313" key="16">
    <source>
        <dbReference type="EMBL" id="BDS15276.1"/>
    </source>
</evidence>
<proteinExistence type="inferred from homology"/>
<feature type="transmembrane region" description="Helical" evidence="13">
    <location>
        <begin position="15"/>
        <end position="32"/>
    </location>
</feature>
<dbReference type="PANTHER" id="PTHR33445">
    <property type="entry name" value="ATP SYNTHASE SUBUNIT B', CHLOROPLASTIC"/>
    <property type="match status" value="1"/>
</dbReference>
<evidence type="ECO:0000256" key="1">
    <source>
        <dbReference type="ARBA" id="ARBA00005513"/>
    </source>
</evidence>
<dbReference type="Proteomes" id="UP001060919">
    <property type="component" value="Chromosome"/>
</dbReference>
<name>A0A916DWA9_9BACT</name>
<evidence type="ECO:0000256" key="15">
    <source>
        <dbReference type="SAM" id="Coils"/>
    </source>
</evidence>
<dbReference type="RefSeq" id="WP_264790442.1">
    <property type="nucleotide sequence ID" value="NZ_AP026867.1"/>
</dbReference>
<comment type="subcellular location">
    <subcellularLocation>
        <location evidence="13">Cell membrane</location>
        <topology evidence="13">Single-pass membrane protein</topology>
    </subcellularLocation>
    <subcellularLocation>
        <location evidence="12">Endomembrane system</location>
        <topology evidence="12">Single-pass membrane protein</topology>
    </subcellularLocation>
</comment>
<evidence type="ECO:0000256" key="12">
    <source>
        <dbReference type="ARBA" id="ARBA00037847"/>
    </source>
</evidence>
<dbReference type="InterPro" id="IPR050059">
    <property type="entry name" value="ATP_synthase_B_chain"/>
</dbReference>
<organism evidence="16 17">
    <name type="scientific">Aureispira anguillae</name>
    <dbReference type="NCBI Taxonomy" id="2864201"/>
    <lineage>
        <taxon>Bacteria</taxon>
        <taxon>Pseudomonadati</taxon>
        <taxon>Bacteroidota</taxon>
        <taxon>Saprospiria</taxon>
        <taxon>Saprospirales</taxon>
        <taxon>Saprospiraceae</taxon>
        <taxon>Aureispira</taxon>
    </lineage>
</organism>
<dbReference type="InterPro" id="IPR002146">
    <property type="entry name" value="ATP_synth_b/b'su_bac/chlpt"/>
</dbReference>
<gene>
    <name evidence="13" type="primary">atpF</name>
    <name evidence="16" type="ORF">AsAng_0060600</name>
</gene>